<dbReference type="Gene3D" id="2.60.40.1260">
    <property type="entry name" value="Lamin Tail domain"/>
    <property type="match status" value="1"/>
</dbReference>
<feature type="domain" description="LTD" evidence="3">
    <location>
        <begin position="926"/>
        <end position="1037"/>
    </location>
</feature>
<feature type="chain" id="PRO_5006599200" description="LTD domain-containing protein" evidence="2">
    <location>
        <begin position="22"/>
        <end position="1470"/>
    </location>
</feature>
<name>A0A0S2HXE1_9BACT</name>
<dbReference type="Proteomes" id="UP000064893">
    <property type="component" value="Chromosome"/>
</dbReference>
<keyword evidence="5" id="KW-1185">Reference proteome</keyword>
<evidence type="ECO:0000259" key="3">
    <source>
        <dbReference type="PROSITE" id="PS51841"/>
    </source>
</evidence>
<dbReference type="PROSITE" id="PS51841">
    <property type="entry name" value="LTD"/>
    <property type="match status" value="2"/>
</dbReference>
<dbReference type="STRING" id="1307839.L21SP5_01089"/>
<accession>A0A0S2HXE1</accession>
<dbReference type="Gene3D" id="2.60.40.4070">
    <property type="match status" value="1"/>
</dbReference>
<protein>
    <recommendedName>
        <fullName evidence="3">LTD domain-containing protein</fullName>
    </recommendedName>
</protein>
<dbReference type="Pfam" id="PF00932">
    <property type="entry name" value="LTD"/>
    <property type="match status" value="2"/>
</dbReference>
<dbReference type="Gene3D" id="2.60.40.1220">
    <property type="match status" value="4"/>
</dbReference>
<sequence precursor="true">MRIIALYLFTGLLLCSNITQAQLSESFTDMNFTTNPEWTGDTGKFTVLDPPNSGDGSIDETWNDDGSLLRSEADSGDAALVTASSRAYGEWLFSIADGRGWAISGSNDFYVVLMSDTNNPEQLKDGSRDFNGYYLRFDGNEGDSFTLHKQTGTTSTLILNSNFPDGDDATTSKTYSVKVSRNNSGEWNLFIEEGLYLDPQNLLGTATDNEVTTSSFFGIVTNIANPGPERVAYIDQIITRDIIADDQPPFITEYMVTSTKTIDLHFDEYTDSVTAHNISNYNLQGTGSPDLVGYVHDNHDKLRLTFNSGLQASQSLTLDVSGVADLEGNTIDTSIQVITPAILNQNITESFSDFNLNTNPQWQGEVSDFEILDPPTEGDGSFSSEYVTDGAMLRSRQNTGNKAITFEALRSFGQWSFTIADGANWSISSTNDFYILLNASTNDPQLLKPENMDFYGYYLRFDGGADDSFVLYKQTGTQSAPIIETGFPEGSDAGTPLPYSVKITRTETDGWKLYIDEGVYEQASTLRGTSADQEITTGNYFGICTNISTPSEERVVYLDSIYIGEIIYDTIPPALEQISVQNANTLSLSFSESLDTSLITTANFEAAKAGVPQSLNFDANGSIINLYFPNDFTNREQDTLYISGLQDIEGNLANDTSANFTYFIPLPGEIVINEILFDTYPPVGLPEYDYIELYNRSEYTINIKDWTLQIGEDNYVFPSHTIMPESYLIITSSAATDAYSIYGETLGLISTSALTNDGKPVTLKDSSGQVIHDISYTPNWYHDPEKEDGGWSIEQIDPDTWCAQASNWHASENAVGGTPGSINSVDAQNPDNTAPSVVSVSAIDDNTIIVQFSESVPAQLINSDNITISPDPGNVVYSTNPEYPKIWQIATTQSLPPRTAMEITISNIVDYCDNAMADTVISFYFVPSEFQQIIFNEILAEPNSETGIAYEYLELYNRDSLNVSLQGWTLQAGSRTWTLPANVIPPNGYLLILPEYMAAHPDAPENAIYLFDDSDLSDGGTLLQLNNADGKNITWVDYDDQWHDNNLAELGGYALERIDTEHLCGGSENWRTSTSENFGTPNMQNAVFAENADNEKPEALYYILPGDTTIQIEFDSPLWPEASIENLTSNDVNISNLHIPHPKGREIIMELTAPLAHDINYTITLNNFEDCNRNVMEPTTFNFKKPVAPEEHDLVINEILFNPPEACDDFVEIYNISDQYLAMDQMYMGKLDESGQPDDINKVTTKRYVLPPEKYYILTSAYDCLEDAYTPVHKNQTLLTNLPSLANDAGAFVLMESGGNEIDRLEYNESMHHALLDDPDGVSLERISPLSASDNPSNWHSAAADVGFATPTRENSQYNTEKTDTDNISLTNETLSPDGDGYQDYLKINYRFAEPGNILTIRILNHRGLVVRNLLNNESVSSEGFVTWDGTDDDGQKLPVGIYIIYAEWFDNTGNQGESKQTCVIAGGLK</sequence>
<reference evidence="4 5" key="1">
    <citation type="submission" date="2015-11" db="EMBL/GenBank/DDBJ databases">
        <title>Description and complete genome sequence of a novel strain predominating in hypersaline microbial mats and representing a new family of the Bacteriodetes phylum.</title>
        <authorList>
            <person name="Spring S."/>
            <person name="Bunk B."/>
            <person name="Sproer C."/>
            <person name="Klenk H.-P."/>
        </authorList>
    </citation>
    <scope>NUCLEOTIDE SEQUENCE [LARGE SCALE GENOMIC DNA]</scope>
    <source>
        <strain evidence="4 5">L21-Spi-D4</strain>
    </source>
</reference>
<organism evidence="4 5">
    <name type="scientific">Salinivirga cyanobacteriivorans</name>
    <dbReference type="NCBI Taxonomy" id="1307839"/>
    <lineage>
        <taxon>Bacteria</taxon>
        <taxon>Pseudomonadati</taxon>
        <taxon>Bacteroidota</taxon>
        <taxon>Bacteroidia</taxon>
        <taxon>Bacteroidales</taxon>
        <taxon>Salinivirgaceae</taxon>
        <taxon>Salinivirga</taxon>
    </lineage>
</organism>
<evidence type="ECO:0000256" key="2">
    <source>
        <dbReference type="SAM" id="SignalP"/>
    </source>
</evidence>
<dbReference type="PATRIC" id="fig|1307839.3.peg.1177"/>
<feature type="signal peptide" evidence="2">
    <location>
        <begin position="1"/>
        <end position="21"/>
    </location>
</feature>
<dbReference type="KEGG" id="blq:L21SP5_01089"/>
<gene>
    <name evidence="4" type="ORF">L21SP5_01089</name>
</gene>
<dbReference type="RefSeq" id="WP_057952268.1">
    <property type="nucleotide sequence ID" value="NZ_CP013118.1"/>
</dbReference>
<keyword evidence="1 2" id="KW-0732">Signal</keyword>
<dbReference type="InterPro" id="IPR036415">
    <property type="entry name" value="Lamin_tail_dom_sf"/>
</dbReference>
<dbReference type="EMBL" id="CP013118">
    <property type="protein sequence ID" value="ALO14753.1"/>
    <property type="molecule type" value="Genomic_DNA"/>
</dbReference>
<dbReference type="Pfam" id="PF13585">
    <property type="entry name" value="CHU_C"/>
    <property type="match status" value="1"/>
</dbReference>
<evidence type="ECO:0000256" key="1">
    <source>
        <dbReference type="ARBA" id="ARBA00022729"/>
    </source>
</evidence>
<dbReference type="SUPFAM" id="SSF74853">
    <property type="entry name" value="Lamin A/C globular tail domain"/>
    <property type="match status" value="2"/>
</dbReference>
<dbReference type="InterPro" id="IPR014755">
    <property type="entry name" value="Cu-Rt/internalin_Ig-like"/>
</dbReference>
<dbReference type="InterPro" id="IPR001322">
    <property type="entry name" value="Lamin_tail_dom"/>
</dbReference>
<proteinExistence type="predicted"/>
<dbReference type="OrthoDB" id="9758406at2"/>
<feature type="domain" description="LTD" evidence="3">
    <location>
        <begin position="654"/>
        <end position="778"/>
    </location>
</feature>
<evidence type="ECO:0000313" key="4">
    <source>
        <dbReference type="EMBL" id="ALO14753.1"/>
    </source>
</evidence>
<evidence type="ECO:0000313" key="5">
    <source>
        <dbReference type="Proteomes" id="UP000064893"/>
    </source>
</evidence>